<dbReference type="Proteomes" id="UP001210211">
    <property type="component" value="Unassembled WGS sequence"/>
</dbReference>
<evidence type="ECO:0000313" key="5">
    <source>
        <dbReference type="EMBL" id="KAJ3697154.1"/>
    </source>
</evidence>
<dbReference type="PROSITE" id="PS00584">
    <property type="entry name" value="PFKB_KINASES_2"/>
    <property type="match status" value="1"/>
</dbReference>
<proteinExistence type="inferred from homology"/>
<evidence type="ECO:0000256" key="1">
    <source>
        <dbReference type="ARBA" id="ARBA00010688"/>
    </source>
</evidence>
<accession>A0AAD5ZGB8</accession>
<gene>
    <name evidence="5" type="ORF">LUZ61_000859</name>
</gene>
<protein>
    <recommendedName>
        <fullName evidence="4">Carbohydrate kinase PfkB domain-containing protein</fullName>
    </recommendedName>
</protein>
<feature type="domain" description="Carbohydrate kinase PfkB" evidence="4">
    <location>
        <begin position="288"/>
        <end position="359"/>
    </location>
</feature>
<dbReference type="Gene3D" id="3.40.1190.20">
    <property type="match status" value="1"/>
</dbReference>
<reference evidence="5 6" key="1">
    <citation type="journal article" date="2022" name="Cell">
        <title>Repeat-based holocentromeres influence genome architecture and karyotype evolution.</title>
        <authorList>
            <person name="Hofstatter P.G."/>
            <person name="Thangavel G."/>
            <person name="Lux T."/>
            <person name="Neumann P."/>
            <person name="Vondrak T."/>
            <person name="Novak P."/>
            <person name="Zhang M."/>
            <person name="Costa L."/>
            <person name="Castellani M."/>
            <person name="Scott A."/>
            <person name="Toegelov H."/>
            <person name="Fuchs J."/>
            <person name="Mata-Sucre Y."/>
            <person name="Dias Y."/>
            <person name="Vanzela A.L.L."/>
            <person name="Huettel B."/>
            <person name="Almeida C.C.S."/>
            <person name="Simkova H."/>
            <person name="Souza G."/>
            <person name="Pedrosa-Harand A."/>
            <person name="Macas J."/>
            <person name="Mayer K.F.X."/>
            <person name="Houben A."/>
            <person name="Marques A."/>
        </authorList>
    </citation>
    <scope>NUCLEOTIDE SEQUENCE [LARGE SCALE GENOMIC DNA]</scope>
    <source>
        <strain evidence="5">RhyTen1mFocal</strain>
    </source>
</reference>
<dbReference type="PANTHER" id="PTHR43085">
    <property type="entry name" value="HEXOKINASE FAMILY MEMBER"/>
    <property type="match status" value="1"/>
</dbReference>
<keyword evidence="3" id="KW-0418">Kinase</keyword>
<name>A0AAD5ZGB8_9POAL</name>
<evidence type="ECO:0000256" key="3">
    <source>
        <dbReference type="ARBA" id="ARBA00022777"/>
    </source>
</evidence>
<keyword evidence="6" id="KW-1185">Reference proteome</keyword>
<dbReference type="AlphaFoldDB" id="A0AAD5ZGB8"/>
<dbReference type="InterPro" id="IPR002173">
    <property type="entry name" value="Carboh/pur_kinase_PfkB_CS"/>
</dbReference>
<evidence type="ECO:0000313" key="6">
    <source>
        <dbReference type="Proteomes" id="UP001210211"/>
    </source>
</evidence>
<evidence type="ECO:0000256" key="2">
    <source>
        <dbReference type="ARBA" id="ARBA00022679"/>
    </source>
</evidence>
<dbReference type="Pfam" id="PF00294">
    <property type="entry name" value="PfkB"/>
    <property type="match status" value="1"/>
</dbReference>
<dbReference type="GO" id="GO:0010264">
    <property type="term" value="P:myo-inositol hexakisphosphate biosynthetic process"/>
    <property type="evidence" value="ECO:0007669"/>
    <property type="project" value="TreeGrafter"/>
</dbReference>
<dbReference type="InterPro" id="IPR050306">
    <property type="entry name" value="PfkB_Carbo_kinase"/>
</dbReference>
<evidence type="ECO:0000259" key="4">
    <source>
        <dbReference type="Pfam" id="PF00294"/>
    </source>
</evidence>
<dbReference type="InterPro" id="IPR029056">
    <property type="entry name" value="Ribokinase-like"/>
</dbReference>
<comment type="caution">
    <text evidence="5">The sequence shown here is derived from an EMBL/GenBank/DDBJ whole genome shotgun (WGS) entry which is preliminary data.</text>
</comment>
<organism evidence="5 6">
    <name type="scientific">Rhynchospora tenuis</name>
    <dbReference type="NCBI Taxonomy" id="198213"/>
    <lineage>
        <taxon>Eukaryota</taxon>
        <taxon>Viridiplantae</taxon>
        <taxon>Streptophyta</taxon>
        <taxon>Embryophyta</taxon>
        <taxon>Tracheophyta</taxon>
        <taxon>Spermatophyta</taxon>
        <taxon>Magnoliopsida</taxon>
        <taxon>Liliopsida</taxon>
        <taxon>Poales</taxon>
        <taxon>Cyperaceae</taxon>
        <taxon>Cyperoideae</taxon>
        <taxon>Rhynchosporeae</taxon>
        <taxon>Rhynchospora</taxon>
    </lineage>
</organism>
<comment type="similarity">
    <text evidence="1">Belongs to the carbohydrate kinase PfkB family.</text>
</comment>
<dbReference type="PANTHER" id="PTHR43085:SF13">
    <property type="entry name" value="INOSITOL 3-KINASE"/>
    <property type="match status" value="1"/>
</dbReference>
<dbReference type="EMBL" id="JAMRDG010000001">
    <property type="protein sequence ID" value="KAJ3697154.1"/>
    <property type="molecule type" value="Genomic_DNA"/>
</dbReference>
<dbReference type="GO" id="GO:0016301">
    <property type="term" value="F:kinase activity"/>
    <property type="evidence" value="ECO:0007669"/>
    <property type="project" value="UniProtKB-KW"/>
</dbReference>
<dbReference type="SUPFAM" id="SSF53613">
    <property type="entry name" value="Ribokinase-like"/>
    <property type="match status" value="1"/>
</dbReference>
<sequence>MIPHFRACNIYIDLKSPPPLATYNHITSHYQPSPTPGHTLLTLTRIWSWLFYTRRFLPPCKNGSIFSSSPFLPIPMVLATNLDSDPNPISGGLVVGNYCHDVLHRDGHIIGETLGGAAAFISNVLDSLSPSPTRYVSKVGSDFAYEVTHAPLVSGSSPTTLFHAHFPDSISETGYHGDRVLKRVKVCDPIWPSDLPELKERFEIGLAVGVAGEITIETLERMIELCRVVFVDVQGLIRSFDPVDGTVGLVPLKSTPYFDLLSRIGFLKVSSDEAPFVDIEEARKLCCVVVTEGKDGCRVYWKDGELHVAPFPANQVDPTGAGDSFFGGFVVGLLWGLTVPDAALLGNLLGSITVGQVGVPQFDPIMLENIKQVLDSMAAARKGSDANDTLFKFQKSSRHDEFQGSLQEIVKLKTCFELSNGDIDKCGNFHDIEN</sequence>
<keyword evidence="2" id="KW-0808">Transferase</keyword>
<dbReference type="InterPro" id="IPR011611">
    <property type="entry name" value="PfkB_dom"/>
</dbReference>